<dbReference type="InterPro" id="IPR036942">
    <property type="entry name" value="Beta-barrel_TonB_sf"/>
</dbReference>
<reference evidence="13 14" key="1">
    <citation type="submission" date="2019-11" db="EMBL/GenBank/DDBJ databases">
        <authorList>
            <person name="Holert J."/>
        </authorList>
    </citation>
    <scope>NUCLEOTIDE SEQUENCE [LARGE SCALE GENOMIC DNA]</scope>
    <source>
        <strain evidence="13">BC5_2</strain>
    </source>
</reference>
<dbReference type="PANTHER" id="PTHR30069:SF40">
    <property type="entry name" value="TONB-DEPENDENT RECEPTOR NMB0964-RELATED"/>
    <property type="match status" value="1"/>
</dbReference>
<dbReference type="EMBL" id="CACSII010000001">
    <property type="protein sequence ID" value="CAA0081361.1"/>
    <property type="molecule type" value="Genomic_DNA"/>
</dbReference>
<feature type="chain" id="PRO_5030137915" evidence="10">
    <location>
        <begin position="26"/>
        <end position="708"/>
    </location>
</feature>
<evidence type="ECO:0000259" key="12">
    <source>
        <dbReference type="Pfam" id="PF07715"/>
    </source>
</evidence>
<keyword evidence="5 9" id="KW-0798">TonB box</keyword>
<dbReference type="InterPro" id="IPR039426">
    <property type="entry name" value="TonB-dep_rcpt-like"/>
</dbReference>
<evidence type="ECO:0000256" key="1">
    <source>
        <dbReference type="ARBA" id="ARBA00004571"/>
    </source>
</evidence>
<protein>
    <submittedName>
        <fullName evidence="13">Putative TonB-dependent receptor</fullName>
    </submittedName>
</protein>
<dbReference type="PANTHER" id="PTHR30069">
    <property type="entry name" value="TONB-DEPENDENT OUTER MEMBRANE RECEPTOR"/>
    <property type="match status" value="1"/>
</dbReference>
<evidence type="ECO:0000256" key="2">
    <source>
        <dbReference type="ARBA" id="ARBA00022448"/>
    </source>
</evidence>
<dbReference type="GO" id="GO:0015344">
    <property type="term" value="F:siderophore uptake transmembrane transporter activity"/>
    <property type="evidence" value="ECO:0007669"/>
    <property type="project" value="TreeGrafter"/>
</dbReference>
<evidence type="ECO:0000256" key="8">
    <source>
        <dbReference type="PROSITE-ProRule" id="PRU01360"/>
    </source>
</evidence>
<comment type="subcellular location">
    <subcellularLocation>
        <location evidence="1 8">Cell outer membrane</location>
        <topology evidence="1 8">Multi-pass membrane protein</topology>
    </subcellularLocation>
</comment>
<evidence type="ECO:0000256" key="5">
    <source>
        <dbReference type="ARBA" id="ARBA00023077"/>
    </source>
</evidence>
<feature type="domain" description="TonB-dependent receptor-like beta-barrel" evidence="11">
    <location>
        <begin position="226"/>
        <end position="662"/>
    </location>
</feature>
<accession>A0A5S9N3Q8</accession>
<evidence type="ECO:0000256" key="7">
    <source>
        <dbReference type="ARBA" id="ARBA00023237"/>
    </source>
</evidence>
<evidence type="ECO:0000256" key="6">
    <source>
        <dbReference type="ARBA" id="ARBA00023136"/>
    </source>
</evidence>
<evidence type="ECO:0000256" key="3">
    <source>
        <dbReference type="ARBA" id="ARBA00022452"/>
    </source>
</evidence>
<keyword evidence="13" id="KW-0675">Receptor</keyword>
<evidence type="ECO:0000256" key="10">
    <source>
        <dbReference type="SAM" id="SignalP"/>
    </source>
</evidence>
<keyword evidence="6 8" id="KW-0472">Membrane</keyword>
<dbReference type="Pfam" id="PF00593">
    <property type="entry name" value="TonB_dep_Rec_b-barrel"/>
    <property type="match status" value="1"/>
</dbReference>
<organism evidence="13 14">
    <name type="scientific">BD1-7 clade bacterium</name>
    <dbReference type="NCBI Taxonomy" id="2029982"/>
    <lineage>
        <taxon>Bacteria</taxon>
        <taxon>Pseudomonadati</taxon>
        <taxon>Pseudomonadota</taxon>
        <taxon>Gammaproteobacteria</taxon>
        <taxon>Cellvibrionales</taxon>
        <taxon>Spongiibacteraceae</taxon>
        <taxon>BD1-7 clade</taxon>
    </lineage>
</organism>
<gene>
    <name evidence="13" type="ORF">DPBNPPHM_00342</name>
</gene>
<comment type="similarity">
    <text evidence="8 9">Belongs to the TonB-dependent receptor family.</text>
</comment>
<evidence type="ECO:0000256" key="4">
    <source>
        <dbReference type="ARBA" id="ARBA00022692"/>
    </source>
</evidence>
<proteinExistence type="inferred from homology"/>
<dbReference type="OrthoDB" id="9795928at2"/>
<dbReference type="Gene3D" id="2.170.130.10">
    <property type="entry name" value="TonB-dependent receptor, plug domain"/>
    <property type="match status" value="1"/>
</dbReference>
<dbReference type="PROSITE" id="PS52016">
    <property type="entry name" value="TONB_DEPENDENT_REC_3"/>
    <property type="match status" value="1"/>
</dbReference>
<dbReference type="InterPro" id="IPR000531">
    <property type="entry name" value="Beta-barrel_TonB"/>
</dbReference>
<dbReference type="Proteomes" id="UP000434580">
    <property type="component" value="Unassembled WGS sequence"/>
</dbReference>
<keyword evidence="10" id="KW-0732">Signal</keyword>
<evidence type="ECO:0000256" key="9">
    <source>
        <dbReference type="RuleBase" id="RU003357"/>
    </source>
</evidence>
<dbReference type="GO" id="GO:0044718">
    <property type="term" value="P:siderophore transmembrane transport"/>
    <property type="evidence" value="ECO:0007669"/>
    <property type="project" value="TreeGrafter"/>
</dbReference>
<dbReference type="Gene3D" id="2.40.170.20">
    <property type="entry name" value="TonB-dependent receptor, beta-barrel domain"/>
    <property type="match status" value="1"/>
</dbReference>
<keyword evidence="2 8" id="KW-0813">Transport</keyword>
<dbReference type="InterPro" id="IPR012910">
    <property type="entry name" value="Plug_dom"/>
</dbReference>
<feature type="domain" description="TonB-dependent receptor plug" evidence="12">
    <location>
        <begin position="52"/>
        <end position="155"/>
    </location>
</feature>
<evidence type="ECO:0000313" key="14">
    <source>
        <dbReference type="Proteomes" id="UP000434580"/>
    </source>
</evidence>
<feature type="signal peptide" evidence="10">
    <location>
        <begin position="1"/>
        <end position="25"/>
    </location>
</feature>
<keyword evidence="3 8" id="KW-1134">Transmembrane beta strand</keyword>
<dbReference type="SUPFAM" id="SSF56935">
    <property type="entry name" value="Porins"/>
    <property type="match status" value="1"/>
</dbReference>
<keyword evidence="4 8" id="KW-0812">Transmembrane</keyword>
<dbReference type="AlphaFoldDB" id="A0A5S9N3Q8"/>
<dbReference type="GO" id="GO:0009279">
    <property type="term" value="C:cell outer membrane"/>
    <property type="evidence" value="ECO:0007669"/>
    <property type="project" value="UniProtKB-SubCell"/>
</dbReference>
<keyword evidence="7 8" id="KW-0998">Cell outer membrane</keyword>
<evidence type="ECO:0000259" key="11">
    <source>
        <dbReference type="Pfam" id="PF00593"/>
    </source>
</evidence>
<dbReference type="Pfam" id="PF07715">
    <property type="entry name" value="Plug"/>
    <property type="match status" value="1"/>
</dbReference>
<name>A0A5S9N3Q8_9GAMM</name>
<sequence>MTTNTKTPWILATLSPLAFCNPLLAETTETKHAKKAIEEVVITATAQRHSIEQSVQPATVIDKKALSQQTGNSLGAVLANTPGVSNASFGAGVGRPVLRGLSDSRVRTLVNGQDSADISAMSPDHAAMVDPVNAEQIEIIQGPNTLLYGGGAIGGLVNVVNQRIFEKPFEGVEGTITSQYSSVDDGRQATALLNAGWGNWILHLEGFGRQTDDYRVGDNHGFGDRTRNSDVIGSGGNLALSWADESLGFAGVSISQLNYNYGIPNSDGEDIRVQPEQWRYEFHSAFYDIAPGIASWSNELAYSDYHHRELEDGTPVGRFEQKNWDFRSILTHSTIDNWQGSVGIHVNHEDLAVCHSHDGCPAIPNWSHLPWDGSQGDNLVNDEGFLFSDGSPMPLTQTADVGVFAIETANWQTYQLELGVRIDQRFISLDPSPIRPANRQANSEYRDKRFTGVSINAAGGVRLDDQNRLTLSLAHAQRAPDAEQLFWNGEHEATLSYQLPNPDLHEETAYTANLTWHQGNDVLSNTTSLFYYRFDGFIYNELKPFVDPFHGDDVYRFEQRDAYFTGAEWQMQWAMLGAKSPWSMDIFADFVRARLLRTPAGQTNNVPRIPPASAGAGINYDGTNWFARMDVRTFAKQTQAGANETTTNGYTTLNAQVRFQPIASRLDYWVGLKGSNLTNQFGQNHVSYLKRYAPIQGRNFVIEVGMNF</sequence>
<evidence type="ECO:0000313" key="13">
    <source>
        <dbReference type="EMBL" id="CAA0081361.1"/>
    </source>
</evidence>
<dbReference type="InterPro" id="IPR037066">
    <property type="entry name" value="Plug_dom_sf"/>
</dbReference>